<evidence type="ECO:0000313" key="2">
    <source>
        <dbReference type="EMBL" id="RSL82979.1"/>
    </source>
</evidence>
<dbReference type="AlphaFoldDB" id="A0A428RZH7"/>
<dbReference type="EMBL" id="NKCL01000091">
    <property type="protein sequence ID" value="RSL82979.1"/>
    <property type="molecule type" value="Genomic_DNA"/>
</dbReference>
<gene>
    <name evidence="2" type="ORF">CEP51_004824</name>
</gene>
<organism evidence="2 3">
    <name type="scientific">Fusarium floridanum</name>
    <dbReference type="NCBI Taxonomy" id="1325733"/>
    <lineage>
        <taxon>Eukaryota</taxon>
        <taxon>Fungi</taxon>
        <taxon>Dikarya</taxon>
        <taxon>Ascomycota</taxon>
        <taxon>Pezizomycotina</taxon>
        <taxon>Sordariomycetes</taxon>
        <taxon>Hypocreomycetidae</taxon>
        <taxon>Hypocreales</taxon>
        <taxon>Nectriaceae</taxon>
        <taxon>Fusarium</taxon>
        <taxon>Fusarium solani species complex</taxon>
    </lineage>
</organism>
<keyword evidence="1" id="KW-0812">Transmembrane</keyword>
<evidence type="ECO:0000313" key="3">
    <source>
        <dbReference type="Proteomes" id="UP000287972"/>
    </source>
</evidence>
<reference evidence="2 3" key="1">
    <citation type="submission" date="2017-06" db="EMBL/GenBank/DDBJ databases">
        <title>Comparative genomic analysis of Ambrosia Fusariam Clade fungi.</title>
        <authorList>
            <person name="Stajich J.E."/>
            <person name="Carrillo J."/>
            <person name="Kijimoto T."/>
            <person name="Eskalen A."/>
            <person name="O'Donnell K."/>
            <person name="Kasson M."/>
        </authorList>
    </citation>
    <scope>NUCLEOTIDE SEQUENCE [LARGE SCALE GENOMIC DNA]</scope>
    <source>
        <strain evidence="2 3">NRRL62606</strain>
    </source>
</reference>
<feature type="transmembrane region" description="Helical" evidence="1">
    <location>
        <begin position="30"/>
        <end position="52"/>
    </location>
</feature>
<feature type="transmembrane region" description="Helical" evidence="1">
    <location>
        <begin position="64"/>
        <end position="83"/>
    </location>
</feature>
<proteinExistence type="predicted"/>
<sequence length="118" mass="13261">MGMKQCLFPFNAYLSILVLLFRSQEERMSWAPIATCLTLLAWKATGIALLTIHREFVQMLLIQLMFRALVIWGLLVFGLQPSMTDMALLFPVATTMSVISNQGQIPPARPLLPLRING</sequence>
<keyword evidence="3" id="KW-1185">Reference proteome</keyword>
<evidence type="ECO:0000256" key="1">
    <source>
        <dbReference type="SAM" id="Phobius"/>
    </source>
</evidence>
<name>A0A428RZH7_9HYPO</name>
<feature type="transmembrane region" description="Helical" evidence="1">
    <location>
        <begin position="7"/>
        <end position="24"/>
    </location>
</feature>
<accession>A0A428RZH7</accession>
<comment type="caution">
    <text evidence="2">The sequence shown here is derived from an EMBL/GenBank/DDBJ whole genome shotgun (WGS) entry which is preliminary data.</text>
</comment>
<keyword evidence="1" id="KW-1133">Transmembrane helix</keyword>
<protein>
    <submittedName>
        <fullName evidence="2">Uncharacterized protein</fullName>
    </submittedName>
</protein>
<keyword evidence="1" id="KW-0472">Membrane</keyword>
<dbReference type="Proteomes" id="UP000287972">
    <property type="component" value="Unassembled WGS sequence"/>
</dbReference>